<dbReference type="InterPro" id="IPR050189">
    <property type="entry name" value="MFS_Efflux_Transporters"/>
</dbReference>
<dbReference type="OrthoDB" id="9814237at2"/>
<evidence type="ECO:0000313" key="9">
    <source>
        <dbReference type="EMBL" id="RWU84269.1"/>
    </source>
</evidence>
<keyword evidence="2" id="KW-1003">Cell membrane</keyword>
<evidence type="ECO:0000256" key="2">
    <source>
        <dbReference type="ARBA" id="ARBA00022475"/>
    </source>
</evidence>
<organism evidence="9 10">
    <name type="scientific">Janibacter hoylei PVAS-1</name>
    <dbReference type="NCBI Taxonomy" id="1210046"/>
    <lineage>
        <taxon>Bacteria</taxon>
        <taxon>Bacillati</taxon>
        <taxon>Actinomycetota</taxon>
        <taxon>Actinomycetes</taxon>
        <taxon>Micrococcales</taxon>
        <taxon>Intrasporangiaceae</taxon>
        <taxon>Janibacter</taxon>
    </lineage>
</organism>
<evidence type="ECO:0000256" key="7">
    <source>
        <dbReference type="SAM" id="Phobius"/>
    </source>
</evidence>
<keyword evidence="3 7" id="KW-0812">Transmembrane</keyword>
<feature type="transmembrane region" description="Helical" evidence="7">
    <location>
        <begin position="100"/>
        <end position="121"/>
    </location>
</feature>
<keyword evidence="4 7" id="KW-1133">Transmembrane helix</keyword>
<comment type="caution">
    <text evidence="9">The sequence shown here is derived from an EMBL/GenBank/DDBJ whole genome shotgun (WGS) entry which is preliminary data.</text>
</comment>
<dbReference type="InterPro" id="IPR011701">
    <property type="entry name" value="MFS"/>
</dbReference>
<proteinExistence type="predicted"/>
<accession>A0A444B779</accession>
<dbReference type="GO" id="GO:0022857">
    <property type="term" value="F:transmembrane transporter activity"/>
    <property type="evidence" value="ECO:0007669"/>
    <property type="project" value="InterPro"/>
</dbReference>
<dbReference type="Gene3D" id="1.20.1250.20">
    <property type="entry name" value="MFS general substrate transporter like domains"/>
    <property type="match status" value="1"/>
</dbReference>
<feature type="transmembrane region" description="Helical" evidence="7">
    <location>
        <begin position="231"/>
        <end position="249"/>
    </location>
</feature>
<feature type="transmembrane region" description="Helical" evidence="7">
    <location>
        <begin position="188"/>
        <end position="210"/>
    </location>
</feature>
<feature type="transmembrane region" description="Helical" evidence="7">
    <location>
        <begin position="127"/>
        <end position="150"/>
    </location>
</feature>
<feature type="transmembrane region" description="Helical" evidence="7">
    <location>
        <begin position="296"/>
        <end position="315"/>
    </location>
</feature>
<dbReference type="Pfam" id="PF07690">
    <property type="entry name" value="MFS_1"/>
    <property type="match status" value="1"/>
</dbReference>
<name>A0A444B779_9MICO</name>
<evidence type="ECO:0000313" key="10">
    <source>
        <dbReference type="Proteomes" id="UP000288711"/>
    </source>
</evidence>
<dbReference type="PANTHER" id="PTHR43124:SF3">
    <property type="entry name" value="CHLORAMPHENICOL EFFLUX PUMP RV0191"/>
    <property type="match status" value="1"/>
</dbReference>
<dbReference type="PROSITE" id="PS50850">
    <property type="entry name" value="MFS"/>
    <property type="match status" value="1"/>
</dbReference>
<keyword evidence="5 7" id="KW-0472">Membrane</keyword>
<protein>
    <submittedName>
        <fullName evidence="9">MFS transporter</fullName>
    </submittedName>
</protein>
<feature type="domain" description="Major facilitator superfamily (MFS) profile" evidence="8">
    <location>
        <begin position="34"/>
        <end position="409"/>
    </location>
</feature>
<dbReference type="AlphaFoldDB" id="A0A444B779"/>
<keyword evidence="10" id="KW-1185">Reference proteome</keyword>
<feature type="compositionally biased region" description="Polar residues" evidence="6">
    <location>
        <begin position="1"/>
        <end position="16"/>
    </location>
</feature>
<dbReference type="GO" id="GO:0005886">
    <property type="term" value="C:plasma membrane"/>
    <property type="evidence" value="ECO:0007669"/>
    <property type="project" value="UniProtKB-SubCell"/>
</dbReference>
<feature type="transmembrane region" description="Helical" evidence="7">
    <location>
        <begin position="321"/>
        <end position="339"/>
    </location>
</feature>
<dbReference type="PANTHER" id="PTHR43124">
    <property type="entry name" value="PURINE EFFLUX PUMP PBUE"/>
    <property type="match status" value="1"/>
</dbReference>
<dbReference type="SUPFAM" id="SSF103473">
    <property type="entry name" value="MFS general substrate transporter"/>
    <property type="match status" value="1"/>
</dbReference>
<evidence type="ECO:0000256" key="6">
    <source>
        <dbReference type="SAM" id="MobiDB-lite"/>
    </source>
</evidence>
<evidence type="ECO:0000256" key="5">
    <source>
        <dbReference type="ARBA" id="ARBA00023136"/>
    </source>
</evidence>
<gene>
    <name evidence="9" type="ORF">CWN80_05440</name>
</gene>
<dbReference type="InterPro" id="IPR020846">
    <property type="entry name" value="MFS_dom"/>
</dbReference>
<dbReference type="InterPro" id="IPR036259">
    <property type="entry name" value="MFS_trans_sf"/>
</dbReference>
<evidence type="ECO:0000256" key="1">
    <source>
        <dbReference type="ARBA" id="ARBA00004651"/>
    </source>
</evidence>
<dbReference type="CDD" id="cd17324">
    <property type="entry name" value="MFS_NepI_like"/>
    <property type="match status" value="1"/>
</dbReference>
<feature type="transmembrane region" description="Helical" evidence="7">
    <location>
        <begin position="387"/>
        <end position="405"/>
    </location>
</feature>
<comment type="subcellular location">
    <subcellularLocation>
        <location evidence="1">Cell membrane</location>
        <topology evidence="1">Multi-pass membrane protein</topology>
    </subcellularLocation>
</comment>
<reference evidence="9 10" key="1">
    <citation type="journal article" date="2009" name="Int. J. Syst. Evol. Microbiol.">
        <title>Janibacter hoylei sp. nov., Bacillus isronensis sp. nov. and Bacillus aryabhattai sp. nov., isolated from cryotubes used for collecting air from the upper atmosphere.</title>
        <authorList>
            <person name="Shivaji S."/>
            <person name="Chaturvedi P."/>
            <person name="Begum Z."/>
            <person name="Pindi P.K."/>
            <person name="Manorama R."/>
            <person name="Padmanaban D.A."/>
            <person name="Shouche Y.S."/>
            <person name="Pawar S."/>
            <person name="Vaishampayan P."/>
            <person name="Dutt C.B."/>
            <person name="Datta G.N."/>
            <person name="Manchanda R.K."/>
            <person name="Rao U.R."/>
            <person name="Bhargava P.M."/>
            <person name="Narlikar J.V."/>
        </authorList>
    </citation>
    <scope>NUCLEOTIDE SEQUENCE [LARGE SCALE GENOMIC DNA]</scope>
    <source>
        <strain evidence="9 10">PVAS-1</strain>
    </source>
</reference>
<dbReference type="Proteomes" id="UP000288711">
    <property type="component" value="Unassembled WGS sequence"/>
</dbReference>
<feature type="transmembrane region" description="Helical" evidence="7">
    <location>
        <begin position="34"/>
        <end position="56"/>
    </location>
</feature>
<feature type="transmembrane region" description="Helical" evidence="7">
    <location>
        <begin position="269"/>
        <end position="289"/>
    </location>
</feature>
<feature type="transmembrane region" description="Helical" evidence="7">
    <location>
        <begin position="360"/>
        <end position="381"/>
    </location>
</feature>
<evidence type="ECO:0000256" key="4">
    <source>
        <dbReference type="ARBA" id="ARBA00022989"/>
    </source>
</evidence>
<evidence type="ECO:0000256" key="3">
    <source>
        <dbReference type="ARBA" id="ARBA00022692"/>
    </source>
</evidence>
<feature type="region of interest" description="Disordered" evidence="6">
    <location>
        <begin position="1"/>
        <end position="27"/>
    </location>
</feature>
<feature type="transmembrane region" description="Helical" evidence="7">
    <location>
        <begin position="76"/>
        <end position="93"/>
    </location>
</feature>
<feature type="transmembrane region" description="Helical" evidence="7">
    <location>
        <begin position="162"/>
        <end position="182"/>
    </location>
</feature>
<evidence type="ECO:0000259" key="8">
    <source>
        <dbReference type="PROSITE" id="PS50850"/>
    </source>
</evidence>
<sequence>MSLRGQTVGENGSVNLPSPPTVARSSTDGRVGTALAALVLGGVGIGVTEFVTMGLLPEIAGGIGTTIPQAGHTISAYALGVVVGAPTIAIFGNRLPRRELLVGLMVLFALGNVLSAMATGYEVLMLARFVAGIPHGAFFGIASIVAFDIVAPGRGGWAVSRIMLGIPIANVAGVPLATWLGQQAGWRSAYWLVAAIGVLTAVLVSILVPHQPADTEADVRSELSAFADSQVWLTLLIGSVGFGGVFAMYSYISPILRNQTGLPADAVPIYLFVYGVGGLLGTMIAGRLVDLSVLRTLVGSTIATGASLALFAWAANWAVPAGVVLLLVCISVSAFVLALQLRLMEVAGRARTLGAAGNHAALNVANALGAWLGGLVLSAGWGWQAPSLVGAGLSAAGLVVLLLSLRIHRGRTTLD</sequence>
<dbReference type="EMBL" id="PIPF01000005">
    <property type="protein sequence ID" value="RWU84269.1"/>
    <property type="molecule type" value="Genomic_DNA"/>
</dbReference>